<dbReference type="Proteomes" id="UP000610303">
    <property type="component" value="Unassembled WGS sequence"/>
</dbReference>
<gene>
    <name evidence="1" type="ORF">GCM10010196_35820</name>
</gene>
<name>A0A918KX54_AGRME</name>
<evidence type="ECO:0000313" key="2">
    <source>
        <dbReference type="Proteomes" id="UP000610303"/>
    </source>
</evidence>
<evidence type="ECO:0008006" key="3">
    <source>
        <dbReference type="Google" id="ProtNLM"/>
    </source>
</evidence>
<comment type="caution">
    <text evidence="1">The sequence shown here is derived from an EMBL/GenBank/DDBJ whole genome shotgun (WGS) entry which is preliminary data.</text>
</comment>
<reference evidence="1" key="2">
    <citation type="submission" date="2020-09" db="EMBL/GenBank/DDBJ databases">
        <authorList>
            <person name="Sun Q."/>
            <person name="Ohkuma M."/>
        </authorList>
    </citation>
    <scope>NUCLEOTIDE SEQUENCE</scope>
    <source>
        <strain evidence="1">JCM 3346</strain>
    </source>
</reference>
<organism evidence="1 2">
    <name type="scientific">Agromyces mediolanus</name>
    <name type="common">Corynebacterium mediolanum</name>
    <dbReference type="NCBI Taxonomy" id="41986"/>
    <lineage>
        <taxon>Bacteria</taxon>
        <taxon>Bacillati</taxon>
        <taxon>Actinomycetota</taxon>
        <taxon>Actinomycetes</taxon>
        <taxon>Micrococcales</taxon>
        <taxon>Microbacteriaceae</taxon>
        <taxon>Agromyces</taxon>
    </lineage>
</organism>
<protein>
    <recommendedName>
        <fullName evidence="3">Protein ImuA</fullName>
    </recommendedName>
</protein>
<sequence>MTSTLPQRTRLERVAELQSRIHGMQATKLEGRSLPTHPAFSELLPGGALREGTVTEVHGSGSLLMALLAEASAAGRWCAVVGIPEFGIEAAERFGLDLDRLALVPRPGRHWFTVVATLAEAIPLVAVRPGGRVQPAEASRLAARLRERGAALLVAGGWPGSDASLGVESSGWSGLERGHGLLADHELLVRASGRGGFASGRRARLRLAAEARGFAAVQPLAEVRRLGAERRAG</sequence>
<dbReference type="EMBL" id="BMRJ01000009">
    <property type="protein sequence ID" value="GGR38772.1"/>
    <property type="molecule type" value="Genomic_DNA"/>
</dbReference>
<accession>A0A918KX54</accession>
<reference evidence="1" key="1">
    <citation type="journal article" date="2014" name="Int. J. Syst. Evol. Microbiol.">
        <title>Complete genome sequence of Corynebacterium casei LMG S-19264T (=DSM 44701T), isolated from a smear-ripened cheese.</title>
        <authorList>
            <consortium name="US DOE Joint Genome Institute (JGI-PGF)"/>
            <person name="Walter F."/>
            <person name="Albersmeier A."/>
            <person name="Kalinowski J."/>
            <person name="Ruckert C."/>
        </authorList>
    </citation>
    <scope>NUCLEOTIDE SEQUENCE</scope>
    <source>
        <strain evidence="1">JCM 3346</strain>
    </source>
</reference>
<keyword evidence="2" id="KW-1185">Reference proteome</keyword>
<dbReference type="AlphaFoldDB" id="A0A918KX54"/>
<dbReference type="RefSeq" id="WP_189086788.1">
    <property type="nucleotide sequence ID" value="NZ_BMRJ01000009.1"/>
</dbReference>
<proteinExistence type="predicted"/>
<evidence type="ECO:0000313" key="1">
    <source>
        <dbReference type="EMBL" id="GGR38772.1"/>
    </source>
</evidence>